<dbReference type="PANTHER" id="PTHR33693">
    <property type="entry name" value="TYPE-5 URACIL-DNA GLYCOSYLASE"/>
    <property type="match status" value="1"/>
</dbReference>
<keyword evidence="11" id="KW-0234">DNA repair</keyword>
<dbReference type="Proteomes" id="UP000179037">
    <property type="component" value="Unassembled WGS sequence"/>
</dbReference>
<keyword evidence="6" id="KW-0479">Metal-binding</keyword>
<evidence type="ECO:0000259" key="12">
    <source>
        <dbReference type="SMART" id="SM00986"/>
    </source>
</evidence>
<comment type="caution">
    <text evidence="13">The sequence shown here is derived from an EMBL/GenBank/DDBJ whole genome shotgun (WGS) entry which is preliminary data.</text>
</comment>
<dbReference type="InterPro" id="IPR005122">
    <property type="entry name" value="Uracil-DNA_glycosylase-like"/>
</dbReference>
<evidence type="ECO:0000313" key="13">
    <source>
        <dbReference type="EMBL" id="OGI50576.1"/>
    </source>
</evidence>
<sequence>MNTVELRRRQYLDALGITRWEPRHAPVSATPEILNAATESHGALSKIHTEPILSGRPDDAADNSRDWTELEAEVRACTKCSLHATRTQTVFGVGHRHAKWVFIGEAPGADEDRQGEPFVGKAGQLLNAILFALGLKREEVYICNVLKCRPPGNRDPRPEEVAQCEPYLLRQIGLIKPRLIVALGRHAAHSLLKTEVPLGKLRGQRLSYHGTPLFVTYHPAYLLRNPADKRKVWDDLCRARAAMEKMEKS</sequence>
<dbReference type="GO" id="GO:0046872">
    <property type="term" value="F:metal ion binding"/>
    <property type="evidence" value="ECO:0007669"/>
    <property type="project" value="UniProtKB-KW"/>
</dbReference>
<evidence type="ECO:0000256" key="11">
    <source>
        <dbReference type="ARBA" id="ARBA00023204"/>
    </source>
</evidence>
<dbReference type="GO" id="GO:0006281">
    <property type="term" value="P:DNA repair"/>
    <property type="evidence" value="ECO:0007669"/>
    <property type="project" value="UniProtKB-KW"/>
</dbReference>
<dbReference type="NCBIfam" id="TIGR00758">
    <property type="entry name" value="UDG_fam4"/>
    <property type="match status" value="1"/>
</dbReference>
<dbReference type="Pfam" id="PF03167">
    <property type="entry name" value="UDG"/>
    <property type="match status" value="1"/>
</dbReference>
<dbReference type="AlphaFoldDB" id="A0A1F6TZN2"/>
<reference evidence="13 14" key="1">
    <citation type="journal article" date="2016" name="Nat. Commun.">
        <title>Thousands of microbial genomes shed light on interconnected biogeochemical processes in an aquifer system.</title>
        <authorList>
            <person name="Anantharaman K."/>
            <person name="Brown C.T."/>
            <person name="Hug L.A."/>
            <person name="Sharon I."/>
            <person name="Castelle C.J."/>
            <person name="Probst A.J."/>
            <person name="Thomas B.C."/>
            <person name="Singh A."/>
            <person name="Wilkins M.J."/>
            <person name="Karaoz U."/>
            <person name="Brodie E.L."/>
            <person name="Williams K.H."/>
            <person name="Hubbard S.S."/>
            <person name="Banfield J.F."/>
        </authorList>
    </citation>
    <scope>NUCLEOTIDE SEQUENCE [LARGE SCALE GENOMIC DNA]</scope>
</reference>
<evidence type="ECO:0000256" key="5">
    <source>
        <dbReference type="ARBA" id="ARBA00022485"/>
    </source>
</evidence>
<evidence type="ECO:0000256" key="8">
    <source>
        <dbReference type="ARBA" id="ARBA00022801"/>
    </source>
</evidence>
<organism evidence="13 14">
    <name type="scientific">Candidatus Muproteobacteria bacterium RIFCSPLOWO2_01_FULL_60_18</name>
    <dbReference type="NCBI Taxonomy" id="1817768"/>
    <lineage>
        <taxon>Bacteria</taxon>
        <taxon>Pseudomonadati</taxon>
        <taxon>Pseudomonadota</taxon>
        <taxon>Candidatus Muproteobacteria</taxon>
    </lineage>
</organism>
<dbReference type="CDD" id="cd10030">
    <property type="entry name" value="UDG-F4_TTUDGA_SPO1dp_like"/>
    <property type="match status" value="1"/>
</dbReference>
<keyword evidence="9" id="KW-0408">Iron</keyword>
<evidence type="ECO:0000256" key="7">
    <source>
        <dbReference type="ARBA" id="ARBA00022763"/>
    </source>
</evidence>
<evidence type="ECO:0000256" key="2">
    <source>
        <dbReference type="ARBA" id="ARBA00006521"/>
    </source>
</evidence>
<comment type="catalytic activity">
    <reaction evidence="1">
        <text>Hydrolyzes single-stranded DNA or mismatched double-stranded DNA and polynucleotides, releasing free uracil.</text>
        <dbReference type="EC" id="3.2.2.27"/>
    </reaction>
</comment>
<evidence type="ECO:0000313" key="14">
    <source>
        <dbReference type="Proteomes" id="UP000179037"/>
    </source>
</evidence>
<dbReference type="SUPFAM" id="SSF52141">
    <property type="entry name" value="Uracil-DNA glycosylase-like"/>
    <property type="match status" value="1"/>
</dbReference>
<dbReference type="STRING" id="1817768.A3A87_05445"/>
<keyword evidence="8" id="KW-0378">Hydrolase</keyword>
<gene>
    <name evidence="13" type="ORF">A3A87_05445</name>
</gene>
<dbReference type="InterPro" id="IPR051536">
    <property type="entry name" value="UDG_Type-4/5"/>
</dbReference>
<evidence type="ECO:0000256" key="9">
    <source>
        <dbReference type="ARBA" id="ARBA00023004"/>
    </source>
</evidence>
<feature type="domain" description="Uracil-DNA glycosylase-like" evidence="12">
    <location>
        <begin position="91"/>
        <end position="237"/>
    </location>
</feature>
<keyword evidence="7" id="KW-0227">DNA damage</keyword>
<evidence type="ECO:0000256" key="6">
    <source>
        <dbReference type="ARBA" id="ARBA00022723"/>
    </source>
</evidence>
<dbReference type="Gene3D" id="3.40.470.10">
    <property type="entry name" value="Uracil-DNA glycosylase-like domain"/>
    <property type="match status" value="1"/>
</dbReference>
<protein>
    <recommendedName>
        <fullName evidence="4">Type-4 uracil-DNA glycosylase</fullName>
        <ecNumber evidence="3">3.2.2.27</ecNumber>
    </recommendedName>
</protein>
<dbReference type="EMBL" id="MFTC01000066">
    <property type="protein sequence ID" value="OGI50576.1"/>
    <property type="molecule type" value="Genomic_DNA"/>
</dbReference>
<dbReference type="InterPro" id="IPR005273">
    <property type="entry name" value="Ura-DNA_glyco_family4"/>
</dbReference>
<dbReference type="GO" id="GO:0004844">
    <property type="term" value="F:uracil DNA N-glycosylase activity"/>
    <property type="evidence" value="ECO:0007669"/>
    <property type="project" value="UniProtKB-EC"/>
</dbReference>
<dbReference type="InterPro" id="IPR036895">
    <property type="entry name" value="Uracil-DNA_glycosylase-like_sf"/>
</dbReference>
<dbReference type="SMART" id="SM00987">
    <property type="entry name" value="UreE_C"/>
    <property type="match status" value="1"/>
</dbReference>
<comment type="similarity">
    <text evidence="2">Belongs to the uracil-DNA glycosylase (UDG) superfamily. Type 4 (UDGa) family.</text>
</comment>
<dbReference type="GO" id="GO:0051539">
    <property type="term" value="F:4 iron, 4 sulfur cluster binding"/>
    <property type="evidence" value="ECO:0007669"/>
    <property type="project" value="UniProtKB-KW"/>
</dbReference>
<evidence type="ECO:0000256" key="4">
    <source>
        <dbReference type="ARBA" id="ARBA00019403"/>
    </source>
</evidence>
<proteinExistence type="inferred from homology"/>
<evidence type="ECO:0000256" key="1">
    <source>
        <dbReference type="ARBA" id="ARBA00001400"/>
    </source>
</evidence>
<keyword evidence="10" id="KW-0411">Iron-sulfur</keyword>
<keyword evidence="5" id="KW-0004">4Fe-4S</keyword>
<evidence type="ECO:0000256" key="10">
    <source>
        <dbReference type="ARBA" id="ARBA00023014"/>
    </source>
</evidence>
<accession>A0A1F6TZN2</accession>
<evidence type="ECO:0000256" key="3">
    <source>
        <dbReference type="ARBA" id="ARBA00012030"/>
    </source>
</evidence>
<name>A0A1F6TZN2_9PROT</name>
<dbReference type="SMART" id="SM00986">
    <property type="entry name" value="UDG"/>
    <property type="match status" value="1"/>
</dbReference>
<dbReference type="EC" id="3.2.2.27" evidence="3"/>
<dbReference type="PANTHER" id="PTHR33693:SF1">
    <property type="entry name" value="TYPE-4 URACIL-DNA GLYCOSYLASE"/>
    <property type="match status" value="1"/>
</dbReference>